<protein>
    <submittedName>
        <fullName evidence="2">Uncharacterized protein</fullName>
    </submittedName>
</protein>
<reference evidence="2" key="1">
    <citation type="submission" date="2022-11" db="UniProtKB">
        <authorList>
            <consortium name="WormBaseParasite"/>
        </authorList>
    </citation>
    <scope>IDENTIFICATION</scope>
</reference>
<sequence>MELAEHIELIEVPFVRRAHCPIWVDPDSIRPFSVKQKHLGERTDEKLNEGISVFLETDEEKIARLLEMALKDEVPVDMNSKSLQGEESSPRLLLVYKMGCCVGYFSQRSLNRDGDYHYGSWCETSYLAIALKSYADGFWRVCSCYPRRPVR</sequence>
<accession>A0A914UVA6</accession>
<evidence type="ECO:0000313" key="1">
    <source>
        <dbReference type="Proteomes" id="UP000887566"/>
    </source>
</evidence>
<proteinExistence type="predicted"/>
<dbReference type="WBParaSite" id="PSAMB.scaffold1243size33884.g11852.t1">
    <property type="protein sequence ID" value="PSAMB.scaffold1243size33884.g11852.t1"/>
    <property type="gene ID" value="PSAMB.scaffold1243size33884.g11852"/>
</dbReference>
<dbReference type="Proteomes" id="UP000887566">
    <property type="component" value="Unplaced"/>
</dbReference>
<keyword evidence="1" id="KW-1185">Reference proteome</keyword>
<name>A0A914UVA6_9BILA</name>
<dbReference type="AlphaFoldDB" id="A0A914UVA6"/>
<organism evidence="1 2">
    <name type="scientific">Plectus sambesii</name>
    <dbReference type="NCBI Taxonomy" id="2011161"/>
    <lineage>
        <taxon>Eukaryota</taxon>
        <taxon>Metazoa</taxon>
        <taxon>Ecdysozoa</taxon>
        <taxon>Nematoda</taxon>
        <taxon>Chromadorea</taxon>
        <taxon>Plectida</taxon>
        <taxon>Plectina</taxon>
        <taxon>Plectoidea</taxon>
        <taxon>Plectidae</taxon>
        <taxon>Plectus</taxon>
    </lineage>
</organism>
<evidence type="ECO:0000313" key="2">
    <source>
        <dbReference type="WBParaSite" id="PSAMB.scaffold1243size33884.g11852.t1"/>
    </source>
</evidence>